<feature type="compositionally biased region" description="Basic and acidic residues" evidence="1">
    <location>
        <begin position="47"/>
        <end position="58"/>
    </location>
</feature>
<evidence type="ECO:0000313" key="2">
    <source>
        <dbReference type="EMBL" id="KAG9507035.1"/>
    </source>
</evidence>
<protein>
    <submittedName>
        <fullName evidence="2">Uncharacterized protein</fullName>
    </submittedName>
</protein>
<sequence length="176" mass="19442">MAAFNANLAGATERSFSSSLSPDRVVASSEDDNAAASTLDPDFFKSLTDKRTTRDGNPPKKRGPKPNSKPALTRRQELNHGDTNQKTWEVPKADLATLLDLSKSIDLDGEVTPIMSWGMLMSHPRANELEVVDFRKLSEELVRKVRCYGFGAVMEEFEVRDAIDSVFSGKDSMMGE</sequence>
<feature type="region of interest" description="Disordered" evidence="1">
    <location>
        <begin position="1"/>
        <end position="89"/>
    </location>
</feature>
<proteinExistence type="predicted"/>
<evidence type="ECO:0000256" key="1">
    <source>
        <dbReference type="SAM" id="MobiDB-lite"/>
    </source>
</evidence>
<accession>A0A9P8IVK9</accession>
<dbReference type="EMBL" id="JAHBCI010000001">
    <property type="protein sequence ID" value="KAG9507035.1"/>
    <property type="molecule type" value="Genomic_DNA"/>
</dbReference>
<keyword evidence="3" id="KW-1185">Reference proteome</keyword>
<organism evidence="2 3">
    <name type="scientific">Fusarium musae</name>
    <dbReference type="NCBI Taxonomy" id="1042133"/>
    <lineage>
        <taxon>Eukaryota</taxon>
        <taxon>Fungi</taxon>
        <taxon>Dikarya</taxon>
        <taxon>Ascomycota</taxon>
        <taxon>Pezizomycotina</taxon>
        <taxon>Sordariomycetes</taxon>
        <taxon>Hypocreomycetidae</taxon>
        <taxon>Hypocreales</taxon>
        <taxon>Nectriaceae</taxon>
        <taxon>Fusarium</taxon>
    </lineage>
</organism>
<reference evidence="2" key="1">
    <citation type="journal article" date="2021" name="Mol. Plant Microbe Interact.">
        <title>Telomere to telomere genome assembly of Fusarium musae F31, causal agent of crown rot disease of banana.</title>
        <authorList>
            <person name="Degradi L."/>
            <person name="Tava V."/>
            <person name="Kunova A."/>
            <person name="Cortesi P."/>
            <person name="Saracchi M."/>
            <person name="Pasquali M."/>
        </authorList>
    </citation>
    <scope>NUCLEOTIDE SEQUENCE</scope>
    <source>
        <strain evidence="2">F31</strain>
    </source>
</reference>
<dbReference type="Proteomes" id="UP000827133">
    <property type="component" value="Unassembled WGS sequence"/>
</dbReference>
<dbReference type="AlphaFoldDB" id="A0A9P8IVK9"/>
<dbReference type="KEGG" id="fmu:J7337_000583"/>
<name>A0A9P8IVK9_9HYPO</name>
<dbReference type="Gene3D" id="1.10.238.100">
    <property type="entry name" value="YAP1 redox domain. Chain B"/>
    <property type="match status" value="1"/>
</dbReference>
<comment type="caution">
    <text evidence="2">The sequence shown here is derived from an EMBL/GenBank/DDBJ whole genome shotgun (WGS) entry which is preliminary data.</text>
</comment>
<dbReference type="RefSeq" id="XP_044686034.1">
    <property type="nucleotide sequence ID" value="XM_044818332.1"/>
</dbReference>
<evidence type="ECO:0000313" key="3">
    <source>
        <dbReference type="Proteomes" id="UP000827133"/>
    </source>
</evidence>
<dbReference type="GeneID" id="68308440"/>
<gene>
    <name evidence="2" type="ORF">J7337_000583</name>
</gene>